<dbReference type="EMBL" id="AWVH01000037">
    <property type="protein sequence ID" value="ERJ92307.1"/>
    <property type="molecule type" value="Genomic_DNA"/>
</dbReference>
<dbReference type="Pfam" id="PF05973">
    <property type="entry name" value="Gp49"/>
    <property type="match status" value="1"/>
</dbReference>
<gene>
    <name evidence="1" type="ORF">HMPREF9193_01466</name>
</gene>
<reference evidence="1 2" key="1">
    <citation type="submission" date="2013-08" db="EMBL/GenBank/DDBJ databases">
        <authorList>
            <person name="Weinstock G."/>
            <person name="Sodergren E."/>
            <person name="Wylie T."/>
            <person name="Fulton L."/>
            <person name="Fulton R."/>
            <person name="Fronick C."/>
            <person name="O'Laughlin M."/>
            <person name="Godfrey J."/>
            <person name="Miner T."/>
            <person name="Herter B."/>
            <person name="Appelbaum E."/>
            <person name="Cordes M."/>
            <person name="Lek S."/>
            <person name="Wollam A."/>
            <person name="Pepin K.H."/>
            <person name="Palsikar V.B."/>
            <person name="Mitreva M."/>
            <person name="Wilson R.K."/>
        </authorList>
    </citation>
    <scope>NUCLEOTIDE SEQUENCE [LARGE SCALE GENOMIC DNA]</scope>
    <source>
        <strain evidence="1 2">ATCC 700332</strain>
    </source>
</reference>
<accession>A0ABN0NXT9</accession>
<organism evidence="1 2">
    <name type="scientific">Treponema lecithinolyticum ATCC 700332</name>
    <dbReference type="NCBI Taxonomy" id="1321815"/>
    <lineage>
        <taxon>Bacteria</taxon>
        <taxon>Pseudomonadati</taxon>
        <taxon>Spirochaetota</taxon>
        <taxon>Spirochaetia</taxon>
        <taxon>Spirochaetales</taxon>
        <taxon>Treponemataceae</taxon>
        <taxon>Treponema</taxon>
    </lineage>
</organism>
<proteinExistence type="predicted"/>
<dbReference type="InterPro" id="IPR014056">
    <property type="entry name" value="TypeIITA-like_toxin_pred"/>
</dbReference>
<keyword evidence="2" id="KW-1185">Reference proteome</keyword>
<dbReference type="Proteomes" id="UP000016649">
    <property type="component" value="Unassembled WGS sequence"/>
</dbReference>
<dbReference type="PANTHER" id="PTHR41791:SF1">
    <property type="entry name" value="SSL7039 PROTEIN"/>
    <property type="match status" value="1"/>
</dbReference>
<protein>
    <submittedName>
        <fullName evidence="1">Addiction module killer protein</fullName>
    </submittedName>
</protein>
<dbReference type="InterPro" id="IPR009241">
    <property type="entry name" value="HigB-like"/>
</dbReference>
<evidence type="ECO:0000313" key="1">
    <source>
        <dbReference type="EMBL" id="ERJ92307.1"/>
    </source>
</evidence>
<dbReference type="NCBIfam" id="TIGR02683">
    <property type="entry name" value="upstrm_HI1419"/>
    <property type="match status" value="1"/>
</dbReference>
<dbReference type="RefSeq" id="WP_021687669.1">
    <property type="nucleotide sequence ID" value="NZ_KI260569.1"/>
</dbReference>
<evidence type="ECO:0000313" key="2">
    <source>
        <dbReference type="Proteomes" id="UP000016649"/>
    </source>
</evidence>
<dbReference type="PANTHER" id="PTHR41791">
    <property type="entry name" value="SSL7039 PROTEIN"/>
    <property type="match status" value="1"/>
</dbReference>
<dbReference type="PIRSF" id="PIRSF028744">
    <property type="entry name" value="Addict_mod_HI1419"/>
    <property type="match status" value="1"/>
</dbReference>
<name>A0ABN0NXT9_TRELE</name>
<sequence>MKIRKTQIFETWLTKIKDNKTQAIINMHVDRLSKGYSCDCKPVGKGISELRIHYSKGFRIYYKKQNREIIILLCAGDKSTQEKDIQQAYKIAMEVVKNESN</sequence>
<comment type="caution">
    <text evidence="1">The sequence shown here is derived from an EMBL/GenBank/DDBJ whole genome shotgun (WGS) entry which is preliminary data.</text>
</comment>